<dbReference type="AlphaFoldDB" id="A0A8B7MYT1"/>
<keyword evidence="1" id="KW-1185">Reference proteome</keyword>
<dbReference type="Proteomes" id="UP000694843">
    <property type="component" value="Unplaced"/>
</dbReference>
<accession>A0A8B7MYT1</accession>
<evidence type="ECO:0000313" key="2">
    <source>
        <dbReference type="RefSeq" id="XP_018006423.1"/>
    </source>
</evidence>
<sequence>MVALASSQHVSVRAPGTSRALSCARRSVSVIFQRFAAKLSDGAKVVFELFRVSQEAFDVMVTNSRTMATGLSFMQCAGGVNSREHAFSYDAAGVCRAHKLRESFCCVADGDINVYVRRDFVRNDSDTAYVEQGNNLVGYIPSLLFTLEELNAEVLDDGSLSSLDDTKVIVHKDDKFYQFTNTRHIDILTCMAPNSCGMWAAITKTAAMSHVVVGNCGKTIQDPLNFGDRIVSHAGYGCVPFPDYVGDCSLTFTSPNGYSDFVWETSDFNTDGFCDGFNITLASPGETPKDLCALSASSSFGITRNVTYVLRIKGTTTTNRKLVGFTVTFEDD</sequence>
<dbReference type="KEGG" id="hazt:108664359"/>
<evidence type="ECO:0000313" key="1">
    <source>
        <dbReference type="Proteomes" id="UP000694843"/>
    </source>
</evidence>
<gene>
    <name evidence="2" type="primary">LOC108664359</name>
</gene>
<reference evidence="2" key="1">
    <citation type="submission" date="2025-08" db="UniProtKB">
        <authorList>
            <consortium name="RefSeq"/>
        </authorList>
    </citation>
    <scope>IDENTIFICATION</scope>
    <source>
        <tissue evidence="2">Whole organism</tissue>
    </source>
</reference>
<proteinExistence type="predicted"/>
<organism evidence="1 2">
    <name type="scientific">Hyalella azteca</name>
    <name type="common">Amphipod</name>
    <dbReference type="NCBI Taxonomy" id="294128"/>
    <lineage>
        <taxon>Eukaryota</taxon>
        <taxon>Metazoa</taxon>
        <taxon>Ecdysozoa</taxon>
        <taxon>Arthropoda</taxon>
        <taxon>Crustacea</taxon>
        <taxon>Multicrustacea</taxon>
        <taxon>Malacostraca</taxon>
        <taxon>Eumalacostraca</taxon>
        <taxon>Peracarida</taxon>
        <taxon>Amphipoda</taxon>
        <taxon>Senticaudata</taxon>
        <taxon>Talitrida</taxon>
        <taxon>Talitroidea</taxon>
        <taxon>Hyalellidae</taxon>
        <taxon>Hyalella</taxon>
    </lineage>
</organism>
<dbReference type="GeneID" id="108664359"/>
<name>A0A8B7MYT1_HYAAZ</name>
<protein>
    <submittedName>
        <fullName evidence="2">Uncharacterized protein LOC108664359</fullName>
    </submittedName>
</protein>
<dbReference type="RefSeq" id="XP_018006423.1">
    <property type="nucleotide sequence ID" value="XM_018150934.2"/>
</dbReference>